<dbReference type="PANTHER" id="PTHR35936">
    <property type="entry name" value="MEMBRANE-BOUND LYTIC MUREIN TRANSGLYCOSYLASE F"/>
    <property type="match status" value="1"/>
</dbReference>
<evidence type="ECO:0000313" key="3">
    <source>
        <dbReference type="EMBL" id="MDC7227605.1"/>
    </source>
</evidence>
<keyword evidence="1" id="KW-0732">Signal</keyword>
<dbReference type="Pfam" id="PF00497">
    <property type="entry name" value="SBP_bac_3"/>
    <property type="match status" value="1"/>
</dbReference>
<sequence>MKKFLILLITIMFLLSLFIFTGCNNKNDNTLRVGMDLRFFPFTGMDKDGKPAGVEVDIAEALGEYMQKEVEIINTEFSMLIPALQSGEIDIIIGSMTISEDREKTVDFSKPYLYEKIVAMLNKDFAEAYGINNEMSIEELFSISSTRFIGIAGSIAVSIPQSYGFEVKMVTGDAVAEREVATGGADALVGTYVLYGMHNTNKSTTVMYTNAIESAATGMAVKEGNTGLINTVNDFIAQMESSGLNDQLREDWDAEIAKKLFNNEMTLDYYLSLD</sequence>
<organism evidence="3 4">
    <name type="scientific">Candidatus Thalassospirochaeta sargassi</name>
    <dbReference type="NCBI Taxonomy" id="3119039"/>
    <lineage>
        <taxon>Bacteria</taxon>
        <taxon>Pseudomonadati</taxon>
        <taxon>Spirochaetota</taxon>
        <taxon>Spirochaetia</taxon>
        <taxon>Spirochaetales</taxon>
        <taxon>Spirochaetaceae</taxon>
        <taxon>Candidatus Thalassospirochaeta</taxon>
    </lineage>
</organism>
<name>A0AAJ1IE37_9SPIO</name>
<comment type="caution">
    <text evidence="3">The sequence shown here is derived from an EMBL/GenBank/DDBJ whole genome shotgun (WGS) entry which is preliminary data.</text>
</comment>
<proteinExistence type="predicted"/>
<dbReference type="Gene3D" id="3.40.190.10">
    <property type="entry name" value="Periplasmic binding protein-like II"/>
    <property type="match status" value="2"/>
</dbReference>
<protein>
    <submittedName>
        <fullName evidence="3">Transporter substrate-binding domain-containing protein</fullName>
    </submittedName>
</protein>
<dbReference type="Proteomes" id="UP001221217">
    <property type="component" value="Unassembled WGS sequence"/>
</dbReference>
<evidence type="ECO:0000313" key="4">
    <source>
        <dbReference type="Proteomes" id="UP001221217"/>
    </source>
</evidence>
<accession>A0AAJ1IE37</accession>
<dbReference type="AlphaFoldDB" id="A0AAJ1IE37"/>
<dbReference type="SUPFAM" id="SSF53850">
    <property type="entry name" value="Periplasmic binding protein-like II"/>
    <property type="match status" value="1"/>
</dbReference>
<dbReference type="EMBL" id="JAQQAL010000029">
    <property type="protein sequence ID" value="MDC7227605.1"/>
    <property type="molecule type" value="Genomic_DNA"/>
</dbReference>
<reference evidence="3 4" key="1">
    <citation type="submission" date="2022-12" db="EMBL/GenBank/DDBJ databases">
        <title>Metagenome assembled genome from gulf of manar.</title>
        <authorList>
            <person name="Kohli P."/>
            <person name="Pk S."/>
            <person name="Venkata Ramana C."/>
            <person name="Sasikala C."/>
        </authorList>
    </citation>
    <scope>NUCLEOTIDE SEQUENCE [LARGE SCALE GENOMIC DNA]</scope>
    <source>
        <strain evidence="3">JB008</strain>
    </source>
</reference>
<dbReference type="PANTHER" id="PTHR35936:SF17">
    <property type="entry name" value="ARGININE-BINDING EXTRACELLULAR PROTEIN ARTP"/>
    <property type="match status" value="1"/>
</dbReference>
<evidence type="ECO:0000259" key="2">
    <source>
        <dbReference type="SMART" id="SM00062"/>
    </source>
</evidence>
<dbReference type="SMART" id="SM00062">
    <property type="entry name" value="PBPb"/>
    <property type="match status" value="1"/>
</dbReference>
<feature type="domain" description="Solute-binding protein family 3/N-terminal" evidence="2">
    <location>
        <begin position="30"/>
        <end position="256"/>
    </location>
</feature>
<evidence type="ECO:0000256" key="1">
    <source>
        <dbReference type="ARBA" id="ARBA00022729"/>
    </source>
</evidence>
<dbReference type="PROSITE" id="PS51257">
    <property type="entry name" value="PROKAR_LIPOPROTEIN"/>
    <property type="match status" value="1"/>
</dbReference>
<dbReference type="InterPro" id="IPR001638">
    <property type="entry name" value="Solute-binding_3/MltF_N"/>
</dbReference>
<gene>
    <name evidence="3" type="ORF">PQJ61_12640</name>
</gene>